<comment type="subcellular location">
    <subcellularLocation>
        <location evidence="2">Mitochondrion inner membrane</location>
        <topology evidence="2">Multi-pass membrane protein</topology>
    </subcellularLocation>
</comment>
<dbReference type="GO" id="GO:0008137">
    <property type="term" value="F:NADH dehydrogenase (ubiquinone) activity"/>
    <property type="evidence" value="ECO:0007669"/>
    <property type="project" value="UniProtKB-EC"/>
</dbReference>
<comment type="similarity">
    <text evidence="3">Belongs to the complex I subunit 2 family.</text>
</comment>
<evidence type="ECO:0000256" key="17">
    <source>
        <dbReference type="ARBA" id="ARBA00031028"/>
    </source>
</evidence>
<keyword evidence="9" id="KW-0999">Mitochondrion inner membrane</keyword>
<keyword evidence="15 21" id="KW-0496">Mitochondrion</keyword>
<dbReference type="PANTHER" id="PTHR46552">
    <property type="entry name" value="NADH-UBIQUINONE OXIDOREDUCTASE CHAIN 2"/>
    <property type="match status" value="1"/>
</dbReference>
<evidence type="ECO:0000256" key="14">
    <source>
        <dbReference type="ARBA" id="ARBA00023075"/>
    </source>
</evidence>
<protein>
    <recommendedName>
        <fullName evidence="5">NADH-ubiquinone oxidoreductase chain 2</fullName>
        <ecNumber evidence="4">7.1.1.2</ecNumber>
    </recommendedName>
    <alternativeName>
        <fullName evidence="17">NADH dehydrogenase subunit 2</fullName>
    </alternativeName>
</protein>
<evidence type="ECO:0000256" key="3">
    <source>
        <dbReference type="ARBA" id="ARBA00007012"/>
    </source>
</evidence>
<evidence type="ECO:0000256" key="4">
    <source>
        <dbReference type="ARBA" id="ARBA00012944"/>
    </source>
</evidence>
<reference evidence="21" key="1">
    <citation type="journal article" date="2019" name="Zool. Scr.">
        <title>Mitochondrial genome reorganization characterizes various lineages of mesostigmatid mites (Acari: Parasitiformes).</title>
        <authorList>
            <person name="Li W.-N."/>
            <person name="Shao R."/>
            <person name="Zhang Q."/>
            <person name="Deng W."/>
            <person name="Xue X.-F."/>
        </authorList>
    </citation>
    <scope>NUCLEOTIDE SEQUENCE</scope>
</reference>
<evidence type="ECO:0000313" key="21">
    <source>
        <dbReference type="EMBL" id="QHQ98565.1"/>
    </source>
</evidence>
<evidence type="ECO:0000259" key="20">
    <source>
        <dbReference type="Pfam" id="PF00361"/>
    </source>
</evidence>
<feature type="transmembrane region" description="Helical" evidence="19">
    <location>
        <begin position="191"/>
        <end position="209"/>
    </location>
</feature>
<comment type="catalytic activity">
    <reaction evidence="18">
        <text>a ubiquinone + NADH + 5 H(+)(in) = a ubiquinol + NAD(+) + 4 H(+)(out)</text>
        <dbReference type="Rhea" id="RHEA:29091"/>
        <dbReference type="Rhea" id="RHEA-COMP:9565"/>
        <dbReference type="Rhea" id="RHEA-COMP:9566"/>
        <dbReference type="ChEBI" id="CHEBI:15378"/>
        <dbReference type="ChEBI" id="CHEBI:16389"/>
        <dbReference type="ChEBI" id="CHEBI:17976"/>
        <dbReference type="ChEBI" id="CHEBI:57540"/>
        <dbReference type="ChEBI" id="CHEBI:57945"/>
        <dbReference type="EC" id="7.1.1.2"/>
    </reaction>
</comment>
<keyword evidence="12 19" id="KW-1133">Transmembrane helix</keyword>
<sequence>MKYSYIKLMILVLNINSIVLSLSSNSIFYIWLSMEINLLSYISMFPKLTFTATNSMMNYFIPQALSSNIFLLSMIMNTYYKSSPITPLFIFFSLWIKLGFFPFHNWYFSISNNMNWFMWFLLNTNQKIIPLWSLSLLLNISPILLTFVFMNTLYSSLEIFNQSSIRWLINSSSLNHMSWVVVSSPHSMNTWEIYMISYIILNLMLIKLIKNNNLSSISSTINNKPLNTNISILITMLNFMGLPPMMGFMPKMLTMISSKHIFINLSLLISSLIHCYMYMTLSSQMLITKHIKTKMLTFNNNNTNSNINLSIISSLITMTMFPMWITN</sequence>
<evidence type="ECO:0000256" key="19">
    <source>
        <dbReference type="SAM" id="Phobius"/>
    </source>
</evidence>
<name>A0A6B9WHJ5_9ACAR</name>
<proteinExistence type="inferred from homology"/>
<dbReference type="PANTHER" id="PTHR46552:SF1">
    <property type="entry name" value="NADH-UBIQUINONE OXIDOREDUCTASE CHAIN 2"/>
    <property type="match status" value="1"/>
</dbReference>
<feature type="transmembrane region" description="Helical" evidence="19">
    <location>
        <begin position="261"/>
        <end position="287"/>
    </location>
</feature>
<dbReference type="AlphaFoldDB" id="A0A6B9WHJ5"/>
<gene>
    <name evidence="21" type="primary">nad2</name>
</gene>
<organism evidence="21">
    <name type="scientific">Blattisocius tarsalis</name>
    <dbReference type="NCBI Taxonomy" id="1609195"/>
    <lineage>
        <taxon>Eukaryota</taxon>
        <taxon>Metazoa</taxon>
        <taxon>Ecdysozoa</taxon>
        <taxon>Arthropoda</taxon>
        <taxon>Chelicerata</taxon>
        <taxon>Arachnida</taxon>
        <taxon>Acari</taxon>
        <taxon>Parasitiformes</taxon>
        <taxon>Mesostigmata</taxon>
        <taxon>Gamasina</taxon>
        <taxon>Phytoseioidea</taxon>
        <taxon>Blattisociidae</taxon>
        <taxon>Blattisocius</taxon>
    </lineage>
</organism>
<feature type="transmembrane region" description="Helical" evidence="19">
    <location>
        <begin position="56"/>
        <end position="76"/>
    </location>
</feature>
<accession>A0A6B9WHJ5</accession>
<evidence type="ECO:0000256" key="13">
    <source>
        <dbReference type="ARBA" id="ARBA00023027"/>
    </source>
</evidence>
<keyword evidence="11" id="KW-0249">Electron transport</keyword>
<feature type="domain" description="NADH:quinone oxidoreductase/Mrp antiporter transmembrane" evidence="20">
    <location>
        <begin position="86"/>
        <end position="267"/>
    </location>
</feature>
<evidence type="ECO:0000256" key="11">
    <source>
        <dbReference type="ARBA" id="ARBA00022982"/>
    </source>
</evidence>
<evidence type="ECO:0000256" key="18">
    <source>
        <dbReference type="ARBA" id="ARBA00049551"/>
    </source>
</evidence>
<comment type="function">
    <text evidence="1">Core subunit of the mitochondrial membrane respiratory chain NADH dehydrogenase (Complex I) that is believed to belong to the minimal assembly required for catalysis. Complex I functions in the transfer of electrons from NADH to the respiratory chain. The immediate electron acceptor for the enzyme is believed to be ubiquinone.</text>
</comment>
<evidence type="ECO:0000256" key="8">
    <source>
        <dbReference type="ARBA" id="ARBA00022692"/>
    </source>
</evidence>
<dbReference type="GO" id="GO:0006120">
    <property type="term" value="P:mitochondrial electron transport, NADH to ubiquinone"/>
    <property type="evidence" value="ECO:0007669"/>
    <property type="project" value="TreeGrafter"/>
</dbReference>
<feature type="transmembrane region" description="Helical" evidence="19">
    <location>
        <begin position="230"/>
        <end position="249"/>
    </location>
</feature>
<dbReference type="InterPro" id="IPR001750">
    <property type="entry name" value="ND/Mrp_TM"/>
</dbReference>
<feature type="transmembrane region" description="Helical" evidence="19">
    <location>
        <begin position="128"/>
        <end position="153"/>
    </location>
</feature>
<evidence type="ECO:0000256" key="12">
    <source>
        <dbReference type="ARBA" id="ARBA00022989"/>
    </source>
</evidence>
<evidence type="ECO:0000256" key="5">
    <source>
        <dbReference type="ARBA" id="ARBA00021008"/>
    </source>
</evidence>
<keyword evidence="13" id="KW-0520">NAD</keyword>
<dbReference type="InterPro" id="IPR050175">
    <property type="entry name" value="Complex_I_Subunit_2"/>
</dbReference>
<feature type="transmembrane region" description="Helical" evidence="19">
    <location>
        <begin position="88"/>
        <end position="108"/>
    </location>
</feature>
<feature type="transmembrane region" description="Helical" evidence="19">
    <location>
        <begin position="307"/>
        <end position="325"/>
    </location>
</feature>
<evidence type="ECO:0000256" key="2">
    <source>
        <dbReference type="ARBA" id="ARBA00004448"/>
    </source>
</evidence>
<keyword evidence="10" id="KW-1278">Translocase</keyword>
<dbReference type="EMBL" id="MK270529">
    <property type="protein sequence ID" value="QHQ98565.1"/>
    <property type="molecule type" value="Genomic_DNA"/>
</dbReference>
<keyword evidence="8 19" id="KW-0812">Transmembrane</keyword>
<keyword evidence="16 19" id="KW-0472">Membrane</keyword>
<evidence type="ECO:0000256" key="15">
    <source>
        <dbReference type="ARBA" id="ARBA00023128"/>
    </source>
</evidence>
<dbReference type="Pfam" id="PF00361">
    <property type="entry name" value="Proton_antipo_M"/>
    <property type="match status" value="1"/>
</dbReference>
<feature type="transmembrane region" description="Helical" evidence="19">
    <location>
        <begin position="12"/>
        <end position="32"/>
    </location>
</feature>
<keyword evidence="6" id="KW-0813">Transport</keyword>
<evidence type="ECO:0000256" key="16">
    <source>
        <dbReference type="ARBA" id="ARBA00023136"/>
    </source>
</evidence>
<evidence type="ECO:0000256" key="1">
    <source>
        <dbReference type="ARBA" id="ARBA00003257"/>
    </source>
</evidence>
<evidence type="ECO:0000256" key="7">
    <source>
        <dbReference type="ARBA" id="ARBA00022660"/>
    </source>
</evidence>
<dbReference type="EC" id="7.1.1.2" evidence="4"/>
<evidence type="ECO:0000256" key="10">
    <source>
        <dbReference type="ARBA" id="ARBA00022967"/>
    </source>
</evidence>
<dbReference type="GO" id="GO:0005743">
    <property type="term" value="C:mitochondrial inner membrane"/>
    <property type="evidence" value="ECO:0007669"/>
    <property type="project" value="UniProtKB-SubCell"/>
</dbReference>
<keyword evidence="7" id="KW-0679">Respiratory chain</keyword>
<geneLocation type="mitochondrion" evidence="21"/>
<keyword evidence="14" id="KW-0830">Ubiquinone</keyword>
<evidence type="ECO:0000256" key="9">
    <source>
        <dbReference type="ARBA" id="ARBA00022792"/>
    </source>
</evidence>
<evidence type="ECO:0000256" key="6">
    <source>
        <dbReference type="ARBA" id="ARBA00022448"/>
    </source>
</evidence>